<feature type="region of interest" description="Disordered" evidence="1">
    <location>
        <begin position="59"/>
        <end position="92"/>
    </location>
</feature>
<evidence type="ECO:0000256" key="1">
    <source>
        <dbReference type="SAM" id="MobiDB-lite"/>
    </source>
</evidence>
<accession>A0AAJ7X8P8</accession>
<feature type="transmembrane region" description="Helical" evidence="2">
    <location>
        <begin position="198"/>
        <end position="219"/>
    </location>
</feature>
<gene>
    <name evidence="4" type="primary">LOC116951003</name>
</gene>
<feature type="compositionally biased region" description="Basic and acidic residues" evidence="1">
    <location>
        <begin position="59"/>
        <end position="68"/>
    </location>
</feature>
<evidence type="ECO:0000313" key="4">
    <source>
        <dbReference type="RefSeq" id="XP_032825157.1"/>
    </source>
</evidence>
<evidence type="ECO:0000256" key="2">
    <source>
        <dbReference type="SAM" id="Phobius"/>
    </source>
</evidence>
<feature type="region of interest" description="Disordered" evidence="1">
    <location>
        <begin position="113"/>
        <end position="162"/>
    </location>
</feature>
<keyword evidence="3" id="KW-1185">Reference proteome</keyword>
<dbReference type="KEGG" id="pmrn:116951003"/>
<reference evidence="4" key="1">
    <citation type="submission" date="2025-08" db="UniProtKB">
        <authorList>
            <consortium name="RefSeq"/>
        </authorList>
    </citation>
    <scope>IDENTIFICATION</scope>
    <source>
        <tissue evidence="4">Sperm</tissue>
    </source>
</reference>
<keyword evidence="2" id="KW-0812">Transmembrane</keyword>
<keyword evidence="2" id="KW-0472">Membrane</keyword>
<organism evidence="3 4">
    <name type="scientific">Petromyzon marinus</name>
    <name type="common">Sea lamprey</name>
    <dbReference type="NCBI Taxonomy" id="7757"/>
    <lineage>
        <taxon>Eukaryota</taxon>
        <taxon>Metazoa</taxon>
        <taxon>Chordata</taxon>
        <taxon>Craniata</taxon>
        <taxon>Vertebrata</taxon>
        <taxon>Cyclostomata</taxon>
        <taxon>Hyperoartia</taxon>
        <taxon>Petromyzontiformes</taxon>
        <taxon>Petromyzontidae</taxon>
        <taxon>Petromyzon</taxon>
    </lineage>
</organism>
<keyword evidence="2" id="KW-1133">Transmembrane helix</keyword>
<dbReference type="AlphaFoldDB" id="A0AAJ7X8P8"/>
<dbReference type="RefSeq" id="XP_032825157.1">
    <property type="nucleotide sequence ID" value="XM_032969266.1"/>
</dbReference>
<feature type="compositionally biased region" description="Basic and acidic residues" evidence="1">
    <location>
        <begin position="132"/>
        <end position="150"/>
    </location>
</feature>
<protein>
    <submittedName>
        <fullName evidence="4">Uncharacterized protein LOC116951003</fullName>
    </submittedName>
</protein>
<proteinExistence type="predicted"/>
<sequence length="298" mass="32868">MWFYRPHSETRGHKGHVLRAAGGHPAVSPPAWAGVRGGSRSARPLVHWQRAERVVRAPRLRGELHERGPSSPGPFRHQTPPLHPGQPSDELGTQRRRFEPHALRAKPAGVRLWPLLLRETRPPPRPPGGAPRGDKGDTTQRHPKSRERDANAGASPRQDGAHPYNVLSITELLVTQAQGVGVKTSPACHDGKADTRDVLIVILISLVIISVIVIVITCFRAQKRRGRVIEREMSNIQSPTSAQVMSPDSDMPVFDFEYQPGLQGGVFPRPSPLQSSLDEEVFTDEHDNVASTLQLYSV</sequence>
<name>A0AAJ7X8P8_PETMA</name>
<evidence type="ECO:0000313" key="3">
    <source>
        <dbReference type="Proteomes" id="UP001318040"/>
    </source>
</evidence>
<dbReference type="Proteomes" id="UP001318040">
    <property type="component" value="Chromosome 41"/>
</dbReference>